<evidence type="ECO:0000313" key="7">
    <source>
        <dbReference type="EMBL" id="PLB37543.1"/>
    </source>
</evidence>
<evidence type="ECO:0000256" key="2">
    <source>
        <dbReference type="ARBA" id="ARBA00023015"/>
    </source>
</evidence>
<dbReference type="Pfam" id="PF11951">
    <property type="entry name" value="Fungal_trans_2"/>
    <property type="match status" value="1"/>
</dbReference>
<evidence type="ECO:0000259" key="6">
    <source>
        <dbReference type="PROSITE" id="PS50048"/>
    </source>
</evidence>
<dbReference type="PANTHER" id="PTHR37534:SF8">
    <property type="entry name" value="ZN(II)2CYS6 TRANSCRIPTION FACTOR (EUROFUNG)"/>
    <property type="match status" value="1"/>
</dbReference>
<dbReference type="SUPFAM" id="SSF57701">
    <property type="entry name" value="Zn2/Cys6 DNA-binding domain"/>
    <property type="match status" value="1"/>
</dbReference>
<dbReference type="Proteomes" id="UP000234585">
    <property type="component" value="Unassembled WGS sequence"/>
</dbReference>
<dbReference type="EMBL" id="KZ559142">
    <property type="protein sequence ID" value="PLB37543.1"/>
    <property type="molecule type" value="Genomic_DNA"/>
</dbReference>
<organism evidence="7 8">
    <name type="scientific">Aspergillus candidus</name>
    <dbReference type="NCBI Taxonomy" id="41067"/>
    <lineage>
        <taxon>Eukaryota</taxon>
        <taxon>Fungi</taxon>
        <taxon>Dikarya</taxon>
        <taxon>Ascomycota</taxon>
        <taxon>Pezizomycotina</taxon>
        <taxon>Eurotiomycetes</taxon>
        <taxon>Eurotiomycetidae</taxon>
        <taxon>Eurotiales</taxon>
        <taxon>Aspergillaceae</taxon>
        <taxon>Aspergillus</taxon>
        <taxon>Aspergillus subgen. Circumdati</taxon>
    </lineage>
</organism>
<protein>
    <submittedName>
        <fullName evidence="7">Fungal-specific transcription factor domain-domain-containing protein</fullName>
    </submittedName>
</protein>
<dbReference type="SMART" id="SM00066">
    <property type="entry name" value="GAL4"/>
    <property type="match status" value="1"/>
</dbReference>
<proteinExistence type="predicted"/>
<dbReference type="PROSITE" id="PS50048">
    <property type="entry name" value="ZN2_CY6_FUNGAL_2"/>
    <property type="match status" value="1"/>
</dbReference>
<keyword evidence="5" id="KW-0539">Nucleus</keyword>
<dbReference type="InterPro" id="IPR021858">
    <property type="entry name" value="Fun_TF"/>
</dbReference>
<evidence type="ECO:0000256" key="3">
    <source>
        <dbReference type="ARBA" id="ARBA00023125"/>
    </source>
</evidence>
<keyword evidence="4" id="KW-0804">Transcription</keyword>
<dbReference type="GO" id="GO:0005634">
    <property type="term" value="C:nucleus"/>
    <property type="evidence" value="ECO:0007669"/>
    <property type="project" value="UniProtKB-SubCell"/>
</dbReference>
<dbReference type="GeneID" id="36525994"/>
<dbReference type="CDD" id="cd00067">
    <property type="entry name" value="GAL4"/>
    <property type="match status" value="1"/>
</dbReference>
<evidence type="ECO:0000256" key="5">
    <source>
        <dbReference type="ARBA" id="ARBA00023242"/>
    </source>
</evidence>
<evidence type="ECO:0000256" key="4">
    <source>
        <dbReference type="ARBA" id="ARBA00023163"/>
    </source>
</evidence>
<evidence type="ECO:0000313" key="8">
    <source>
        <dbReference type="Proteomes" id="UP000234585"/>
    </source>
</evidence>
<dbReference type="RefSeq" id="XP_024671555.1">
    <property type="nucleotide sequence ID" value="XM_024818834.1"/>
</dbReference>
<dbReference type="GO" id="GO:0000976">
    <property type="term" value="F:transcription cis-regulatory region binding"/>
    <property type="evidence" value="ECO:0007669"/>
    <property type="project" value="TreeGrafter"/>
</dbReference>
<dbReference type="InterPro" id="IPR036864">
    <property type="entry name" value="Zn2-C6_fun-type_DNA-bd_sf"/>
</dbReference>
<dbReference type="PANTHER" id="PTHR37534">
    <property type="entry name" value="TRANSCRIPTIONAL ACTIVATOR PROTEIN UGA3"/>
    <property type="match status" value="1"/>
</dbReference>
<keyword evidence="3" id="KW-0238">DNA-binding</keyword>
<dbReference type="AlphaFoldDB" id="A0A2I2FAA0"/>
<dbReference type="GO" id="GO:0008270">
    <property type="term" value="F:zinc ion binding"/>
    <property type="evidence" value="ECO:0007669"/>
    <property type="project" value="InterPro"/>
</dbReference>
<sequence>MRAACWTCRKRTIQCDRTGNPCSKCEKAGLECFETRPLRWVKGVAIRGKMRGHALEEDYKVANRVPSPPKLESISSCVEKSLALTRPPPFALQDPSIEDLDWSSRFYLNYYNIRIAKLFILYDSPSNPFRSLLAYAVDSPTLKMSIVAVAARHFANSARSFNQTDDASSPRFVNANVDALHFKKRAIKALSSSLSHPEPSQKDAIMATILLLIFLDILESGIDGWKYHLHGAEGLVKISQSMLEPGASGHITSDSGGTVEETRRFVARQFALVSTIGGALSSSKSRPESCINLDEGKYQESIIRSFLGCPAFLLQATRYFSIQRHAIKNLQMHDDALTQERIRETQSMLHLTADFDCVEWASNAVQSKDLQTVDIEKLSLLSEAYRTATLIYGNRVLRALMASTGTVISDYHGLVRQLFDVIDALKYENSLFKCLLWPTFIAGLECQNESEQQQVMRHLKTLWDLTCCLNIINASTIVQGCWRQKHFDGNPVPDVIGQDLLLV</sequence>
<dbReference type="STRING" id="41067.A0A2I2FAA0"/>
<dbReference type="GO" id="GO:0045944">
    <property type="term" value="P:positive regulation of transcription by RNA polymerase II"/>
    <property type="evidence" value="ECO:0007669"/>
    <property type="project" value="TreeGrafter"/>
</dbReference>
<gene>
    <name evidence="7" type="ORF">BDW47DRAFT_36829</name>
</gene>
<dbReference type="OrthoDB" id="5130013at2759"/>
<dbReference type="GO" id="GO:0000981">
    <property type="term" value="F:DNA-binding transcription factor activity, RNA polymerase II-specific"/>
    <property type="evidence" value="ECO:0007669"/>
    <property type="project" value="InterPro"/>
</dbReference>
<keyword evidence="2" id="KW-0805">Transcription regulation</keyword>
<evidence type="ECO:0000256" key="1">
    <source>
        <dbReference type="ARBA" id="ARBA00004123"/>
    </source>
</evidence>
<name>A0A2I2FAA0_ASPCN</name>
<feature type="domain" description="Zn(2)-C6 fungal-type" evidence="6">
    <location>
        <begin position="4"/>
        <end position="32"/>
    </location>
</feature>
<dbReference type="Gene3D" id="4.10.240.10">
    <property type="entry name" value="Zn(2)-C6 fungal-type DNA-binding domain"/>
    <property type="match status" value="1"/>
</dbReference>
<dbReference type="Pfam" id="PF00172">
    <property type="entry name" value="Zn_clus"/>
    <property type="match status" value="1"/>
</dbReference>
<accession>A0A2I2FAA0</accession>
<keyword evidence="8" id="KW-1185">Reference proteome</keyword>
<dbReference type="InterPro" id="IPR001138">
    <property type="entry name" value="Zn2Cys6_DnaBD"/>
</dbReference>
<comment type="subcellular location">
    <subcellularLocation>
        <location evidence="1">Nucleus</location>
    </subcellularLocation>
</comment>
<reference evidence="7 8" key="1">
    <citation type="submission" date="2017-12" db="EMBL/GenBank/DDBJ databases">
        <authorList>
            <consortium name="DOE Joint Genome Institute"/>
            <person name="Haridas S."/>
            <person name="Kjaerbolling I."/>
            <person name="Vesth T.C."/>
            <person name="Frisvad J.C."/>
            <person name="Nybo J.L."/>
            <person name="Theobald S."/>
            <person name="Kuo A."/>
            <person name="Bowyer P."/>
            <person name="Matsuda Y."/>
            <person name="Mondo S."/>
            <person name="Lyhne E.K."/>
            <person name="Kogle M.E."/>
            <person name="Clum A."/>
            <person name="Lipzen A."/>
            <person name="Salamov A."/>
            <person name="Ngan C.Y."/>
            <person name="Daum C."/>
            <person name="Chiniquy J."/>
            <person name="Barry K."/>
            <person name="LaButti K."/>
            <person name="Simmons B.A."/>
            <person name="Magnuson J.K."/>
            <person name="Mortensen U.H."/>
            <person name="Larsen T.O."/>
            <person name="Grigoriev I.V."/>
            <person name="Baker S.E."/>
            <person name="Andersen M.R."/>
            <person name="Nordberg H.P."/>
            <person name="Cantor M.N."/>
            <person name="Hua S.X."/>
        </authorList>
    </citation>
    <scope>NUCLEOTIDE SEQUENCE [LARGE SCALE GENOMIC DNA]</scope>
    <source>
        <strain evidence="7 8">CBS 102.13</strain>
    </source>
</reference>